<evidence type="ECO:0000313" key="1">
    <source>
        <dbReference type="EMBL" id="PHH64521.1"/>
    </source>
</evidence>
<dbReference type="SUPFAM" id="SSF53335">
    <property type="entry name" value="S-adenosyl-L-methionine-dependent methyltransferases"/>
    <property type="match status" value="1"/>
</dbReference>
<organism evidence="1 2">
    <name type="scientific">Ophiocordyceps australis</name>
    <dbReference type="NCBI Taxonomy" id="1399860"/>
    <lineage>
        <taxon>Eukaryota</taxon>
        <taxon>Fungi</taxon>
        <taxon>Dikarya</taxon>
        <taxon>Ascomycota</taxon>
        <taxon>Pezizomycotina</taxon>
        <taxon>Sordariomycetes</taxon>
        <taxon>Hypocreomycetidae</taxon>
        <taxon>Hypocreales</taxon>
        <taxon>Ophiocordycipitaceae</taxon>
        <taxon>Ophiocordyceps</taxon>
    </lineage>
</organism>
<dbReference type="STRING" id="1399860.A0A2C5YCB5"/>
<comment type="caution">
    <text evidence="1">The sequence shown here is derived from an EMBL/GenBank/DDBJ whole genome shotgun (WGS) entry which is preliminary data.</text>
</comment>
<dbReference type="Proteomes" id="UP000226192">
    <property type="component" value="Unassembled WGS sequence"/>
</dbReference>
<dbReference type="AlphaFoldDB" id="A0A2C5YCB5"/>
<proteinExistence type="predicted"/>
<dbReference type="InterPro" id="IPR029063">
    <property type="entry name" value="SAM-dependent_MTases_sf"/>
</dbReference>
<reference evidence="1 2" key="1">
    <citation type="submission" date="2017-06" db="EMBL/GenBank/DDBJ databases">
        <title>Ant-infecting Ophiocordyceps genomes reveal a high diversity of potential behavioral manipulation genes and a possible major role for enterotoxins.</title>
        <authorList>
            <person name="De Bekker C."/>
            <person name="Evans H.C."/>
            <person name="Brachmann A."/>
            <person name="Hughes D.P."/>
        </authorList>
    </citation>
    <scope>NUCLEOTIDE SEQUENCE [LARGE SCALE GENOMIC DNA]</scope>
    <source>
        <strain evidence="1 2">Map64</strain>
    </source>
</reference>
<keyword evidence="2" id="KW-1185">Reference proteome</keyword>
<evidence type="ECO:0000313" key="2">
    <source>
        <dbReference type="Proteomes" id="UP000226192"/>
    </source>
</evidence>
<name>A0A2C5YCB5_9HYPO</name>
<sequence length="275" mass="31225">MSPVKSAVEEYPLTRDYVDFNRLNLQHFLLKDVFGYNLHPKIPRQQKSLKIADVGTGTGIWLLDLLPQLDPSAELVGMDADITQVGPKEWLPENLALREWSIFNDVPDDLVGAFDIVNIRLFAFVIQGDATPILRKLKKLLKPGGYLQWCECDVLSFRINTVSPDTCTHHLMQLWEQTMPNEARLFPTWVRSLPESFANEGFLDITTDWQAQKGHSGVALHWCNLPIHEMLADRLRVSNPEKAFQIRALMDAASAETRKGAMYAFDRVVVVGQKP</sequence>
<dbReference type="OrthoDB" id="417697at2759"/>
<accession>A0A2C5YCB5</accession>
<dbReference type="EMBL" id="NJET01000029">
    <property type="protein sequence ID" value="PHH64521.1"/>
    <property type="molecule type" value="Genomic_DNA"/>
</dbReference>
<dbReference type="Gene3D" id="3.40.50.150">
    <property type="entry name" value="Vaccinia Virus protein VP39"/>
    <property type="match status" value="1"/>
</dbReference>
<protein>
    <submittedName>
        <fullName evidence="1">Uncharacterized protein</fullName>
    </submittedName>
</protein>
<gene>
    <name evidence="1" type="ORF">CDD81_4300</name>
</gene>